<evidence type="ECO:0000256" key="1">
    <source>
        <dbReference type="ARBA" id="ARBA00001964"/>
    </source>
</evidence>
<sequence>MLQSQAQQTVEVSVGRVCTIAEYLLERLVQLNVTSIFGVPGDFNLAFLDYIESHSKLGWVGNCNELNAAYAADGYARVKEGSIGVVVTTFGQKNKLVLHHTFGDGRYDMYFKAAQQVVISHASLQDKATAAAEIDRVITDCVLMARPVYLVLPTDLVSAQIPAERLQTPLNTEPPQNDPETESVVLDEIVKLIEEAERGVIILVDACSIRRNVKDEVFEFAKKTRFPVYSTPMGKTAIPEDYELHGGIYAGVTSRPEVKAKVESAKLIISVGGLKTNFNTGNFTNKISPAQTVELHSDHTRIRLATYHGIGMKHLLPKLTERMQPFKEDVKAIDVPEFTLPVSQEDNDKISHLWLWPRLGQFFKKGDIIVAEAGTAYFGALEIPMPGGSVFMSQFLWCSIGWTVGSTLGAAIAARDMGLPRVILFVGDGSIQMTAQELSTMIRYGVKPIIFVLKNNGYTAERYLHDENAQYNDIATWQGFFLPPMGGTEGETCQSYTVRTKNELSQLLDNVEFAKAEKIQLVEPLMDTHDAPRVLKVLAALLKKAKLEE</sequence>
<dbReference type="GO" id="GO:0005634">
    <property type="term" value="C:nucleus"/>
    <property type="evidence" value="ECO:0007669"/>
    <property type="project" value="TreeGrafter"/>
</dbReference>
<dbReference type="GO" id="GO:0005739">
    <property type="term" value="C:mitochondrion"/>
    <property type="evidence" value="ECO:0007669"/>
    <property type="project" value="UniProtKB-SubCell"/>
</dbReference>
<gene>
    <name evidence="15" type="ORF">PHACADRAFT_167159</name>
</gene>
<dbReference type="Pfam" id="PF02775">
    <property type="entry name" value="TPP_enzyme_C"/>
    <property type="match status" value="1"/>
</dbReference>
<evidence type="ECO:0000256" key="6">
    <source>
        <dbReference type="ARBA" id="ARBA00022842"/>
    </source>
</evidence>
<evidence type="ECO:0000259" key="13">
    <source>
        <dbReference type="Pfam" id="PF02775"/>
    </source>
</evidence>
<dbReference type="InterPro" id="IPR012001">
    <property type="entry name" value="Thiamin_PyroP_enz_TPP-bd_dom"/>
</dbReference>
<dbReference type="SUPFAM" id="SSF52467">
    <property type="entry name" value="DHS-like NAD/FAD-binding domain"/>
    <property type="match status" value="1"/>
</dbReference>
<evidence type="ECO:0008006" key="17">
    <source>
        <dbReference type="Google" id="ProtNLM"/>
    </source>
</evidence>
<evidence type="ECO:0000256" key="10">
    <source>
        <dbReference type="PIRSR" id="PIRSR036565-2"/>
    </source>
</evidence>
<evidence type="ECO:0000259" key="12">
    <source>
        <dbReference type="Pfam" id="PF00205"/>
    </source>
</evidence>
<dbReference type="CDD" id="cd07038">
    <property type="entry name" value="TPP_PYR_PDC_IPDC_like"/>
    <property type="match status" value="1"/>
</dbReference>
<comment type="cofactor">
    <cofactor evidence="10">
        <name>Mg(2+)</name>
        <dbReference type="ChEBI" id="CHEBI:18420"/>
    </cofactor>
    <text evidence="10">Binds 1 Mg(2+) per subunit.</text>
</comment>
<evidence type="ECO:0000256" key="4">
    <source>
        <dbReference type="ARBA" id="ARBA00022723"/>
    </source>
</evidence>
<evidence type="ECO:0000256" key="9">
    <source>
        <dbReference type="ARBA" id="ARBA00023239"/>
    </source>
</evidence>
<feature type="domain" description="Thiamine pyrophosphate enzyme central" evidence="12">
    <location>
        <begin position="186"/>
        <end position="303"/>
    </location>
</feature>
<keyword evidence="16" id="KW-1185">Reference proteome</keyword>
<evidence type="ECO:0000256" key="5">
    <source>
        <dbReference type="ARBA" id="ARBA00022793"/>
    </source>
</evidence>
<dbReference type="FunCoup" id="K5UJU8">
    <property type="interactions" value="114"/>
</dbReference>
<dbReference type="InterPro" id="IPR029061">
    <property type="entry name" value="THDP-binding"/>
</dbReference>
<dbReference type="InterPro" id="IPR047213">
    <property type="entry name" value="TPP_PYR_PDC_IPDC-like"/>
</dbReference>
<comment type="subcellular location">
    <subcellularLocation>
        <location evidence="2">Mitochondrion</location>
    </subcellularLocation>
</comment>
<keyword evidence="4 10" id="KW-0479">Metal-binding</keyword>
<evidence type="ECO:0000256" key="3">
    <source>
        <dbReference type="ARBA" id="ARBA00007812"/>
    </source>
</evidence>
<dbReference type="InterPro" id="IPR012000">
    <property type="entry name" value="Thiamin_PyroP_enz_cen_dom"/>
</dbReference>
<dbReference type="STRING" id="650164.K5UJU8"/>
<feature type="binding site" evidence="10">
    <location>
        <position position="455"/>
    </location>
    <ligand>
        <name>Mg(2+)</name>
        <dbReference type="ChEBI" id="CHEBI:18420"/>
    </ligand>
</feature>
<keyword evidence="8" id="KW-0496">Mitochondrion</keyword>
<dbReference type="AlphaFoldDB" id="K5UJU8"/>
<dbReference type="PANTHER" id="PTHR43452">
    <property type="entry name" value="PYRUVATE DECARBOXYLASE"/>
    <property type="match status" value="1"/>
</dbReference>
<evidence type="ECO:0000313" key="16">
    <source>
        <dbReference type="Proteomes" id="UP000008370"/>
    </source>
</evidence>
<evidence type="ECO:0000256" key="8">
    <source>
        <dbReference type="ARBA" id="ARBA00023128"/>
    </source>
</evidence>
<evidence type="ECO:0000259" key="14">
    <source>
        <dbReference type="Pfam" id="PF02776"/>
    </source>
</evidence>
<evidence type="ECO:0000256" key="2">
    <source>
        <dbReference type="ARBA" id="ARBA00004173"/>
    </source>
</evidence>
<dbReference type="Pfam" id="PF02776">
    <property type="entry name" value="TPP_enzyme_N"/>
    <property type="match status" value="1"/>
</dbReference>
<dbReference type="SUPFAM" id="SSF52518">
    <property type="entry name" value="Thiamin diphosphate-binding fold (THDP-binding)"/>
    <property type="match status" value="2"/>
</dbReference>
<dbReference type="HOGENOM" id="CLU_013748_0_2_1"/>
<comment type="similarity">
    <text evidence="3 11">Belongs to the TPP enzyme family.</text>
</comment>
<dbReference type="RefSeq" id="XP_007401868.1">
    <property type="nucleotide sequence ID" value="XM_007401806.1"/>
</dbReference>
<protein>
    <recommendedName>
        <fullName evidence="17">Pyruvate decarboxylase</fullName>
    </recommendedName>
</protein>
<keyword evidence="6 10" id="KW-0460">Magnesium</keyword>
<evidence type="ECO:0000256" key="11">
    <source>
        <dbReference type="RuleBase" id="RU362132"/>
    </source>
</evidence>
<dbReference type="EMBL" id="JH930480">
    <property type="protein sequence ID" value="EKM49816.1"/>
    <property type="molecule type" value="Genomic_DNA"/>
</dbReference>
<dbReference type="FunFam" id="3.40.50.970:FF:000024">
    <property type="entry name" value="Pyruvate decarboxylase isozyme"/>
    <property type="match status" value="1"/>
</dbReference>
<dbReference type="GO" id="GO:0000287">
    <property type="term" value="F:magnesium ion binding"/>
    <property type="evidence" value="ECO:0007669"/>
    <property type="project" value="InterPro"/>
</dbReference>
<dbReference type="GO" id="GO:0005829">
    <property type="term" value="C:cytosol"/>
    <property type="evidence" value="ECO:0007669"/>
    <property type="project" value="TreeGrafter"/>
</dbReference>
<dbReference type="InterPro" id="IPR012110">
    <property type="entry name" value="PDC/IPDC-like"/>
</dbReference>
<dbReference type="CDD" id="cd02005">
    <property type="entry name" value="TPP_PDC_IPDC"/>
    <property type="match status" value="1"/>
</dbReference>
<dbReference type="PANTHER" id="PTHR43452:SF30">
    <property type="entry name" value="PYRUVATE DECARBOXYLASE ISOZYME 1-RELATED"/>
    <property type="match status" value="1"/>
</dbReference>
<feature type="domain" description="Thiamine pyrophosphate enzyme TPP-binding" evidence="13">
    <location>
        <begin position="391"/>
        <end position="476"/>
    </location>
</feature>
<proteinExistence type="inferred from homology"/>
<dbReference type="Proteomes" id="UP000008370">
    <property type="component" value="Unassembled WGS sequence"/>
</dbReference>
<dbReference type="InterPro" id="IPR047214">
    <property type="entry name" value="TPP_PDC_IPDC"/>
</dbReference>
<dbReference type="GO" id="GO:0004737">
    <property type="term" value="F:pyruvate decarboxylase activity"/>
    <property type="evidence" value="ECO:0007669"/>
    <property type="project" value="TreeGrafter"/>
</dbReference>
<evidence type="ECO:0000256" key="7">
    <source>
        <dbReference type="ARBA" id="ARBA00023052"/>
    </source>
</evidence>
<dbReference type="Gene3D" id="3.40.50.1220">
    <property type="entry name" value="TPP-binding domain"/>
    <property type="match status" value="1"/>
</dbReference>
<evidence type="ECO:0000313" key="15">
    <source>
        <dbReference type="EMBL" id="EKM49816.1"/>
    </source>
</evidence>
<feature type="domain" description="Thiamine pyrophosphate enzyme N-terminal TPP-binding" evidence="14">
    <location>
        <begin position="19"/>
        <end position="91"/>
    </location>
</feature>
<feature type="binding site" evidence="10">
    <location>
        <position position="428"/>
    </location>
    <ligand>
        <name>Mg(2+)</name>
        <dbReference type="ChEBI" id="CHEBI:18420"/>
    </ligand>
</feature>
<name>K5UJU8_PHACS</name>
<accession>K5UJU8</accession>
<keyword evidence="9" id="KW-0456">Lyase</keyword>
<dbReference type="GeneID" id="18909371"/>
<dbReference type="InterPro" id="IPR029035">
    <property type="entry name" value="DHS-like_NAD/FAD-binding_dom"/>
</dbReference>
<dbReference type="GO" id="GO:0000949">
    <property type="term" value="P:aromatic amino acid family catabolic process to alcohol via Ehrlich pathway"/>
    <property type="evidence" value="ECO:0007669"/>
    <property type="project" value="TreeGrafter"/>
</dbReference>
<dbReference type="Pfam" id="PF00205">
    <property type="entry name" value="TPP_enzyme_M"/>
    <property type="match status" value="1"/>
</dbReference>
<keyword evidence="5" id="KW-0210">Decarboxylase</keyword>
<dbReference type="KEGG" id="pco:PHACADRAFT_167159"/>
<reference evidence="15 16" key="1">
    <citation type="journal article" date="2012" name="BMC Genomics">
        <title>Comparative genomics of the white-rot fungi, Phanerochaete carnosa and P. chrysosporium, to elucidate the genetic basis of the distinct wood types they colonize.</title>
        <authorList>
            <person name="Suzuki H."/>
            <person name="MacDonald J."/>
            <person name="Syed K."/>
            <person name="Salamov A."/>
            <person name="Hori C."/>
            <person name="Aerts A."/>
            <person name="Henrissat B."/>
            <person name="Wiebenga A."/>
            <person name="vanKuyk P.A."/>
            <person name="Barry K."/>
            <person name="Lindquist E."/>
            <person name="LaButti K."/>
            <person name="Lapidus A."/>
            <person name="Lucas S."/>
            <person name="Coutinho P."/>
            <person name="Gong Y."/>
            <person name="Samejima M."/>
            <person name="Mahadevan R."/>
            <person name="Abou-Zaid M."/>
            <person name="de Vries R.P."/>
            <person name="Igarashi K."/>
            <person name="Yadav J.S."/>
            <person name="Grigoriev I.V."/>
            <person name="Master E.R."/>
        </authorList>
    </citation>
    <scope>NUCLEOTIDE SEQUENCE [LARGE SCALE GENOMIC DNA]</scope>
    <source>
        <strain evidence="15 16">HHB-10118-sp</strain>
    </source>
</reference>
<dbReference type="InterPro" id="IPR011766">
    <property type="entry name" value="TPP_enzyme_TPP-bd"/>
</dbReference>
<organism evidence="15 16">
    <name type="scientific">Phanerochaete carnosa (strain HHB-10118-sp)</name>
    <name type="common">White-rot fungus</name>
    <name type="synonym">Peniophora carnosa</name>
    <dbReference type="NCBI Taxonomy" id="650164"/>
    <lineage>
        <taxon>Eukaryota</taxon>
        <taxon>Fungi</taxon>
        <taxon>Dikarya</taxon>
        <taxon>Basidiomycota</taxon>
        <taxon>Agaricomycotina</taxon>
        <taxon>Agaricomycetes</taxon>
        <taxon>Polyporales</taxon>
        <taxon>Phanerochaetaceae</taxon>
        <taxon>Phanerochaete</taxon>
    </lineage>
</organism>
<comment type="cofactor">
    <cofactor evidence="1">
        <name>thiamine diphosphate</name>
        <dbReference type="ChEBI" id="CHEBI:58937"/>
    </cofactor>
</comment>
<dbReference type="PIRSF" id="PIRSF036565">
    <property type="entry name" value="Pyruvt_ip_decrb"/>
    <property type="match status" value="1"/>
</dbReference>
<feature type="binding site" evidence="10">
    <location>
        <position position="457"/>
    </location>
    <ligand>
        <name>Mg(2+)</name>
        <dbReference type="ChEBI" id="CHEBI:18420"/>
    </ligand>
</feature>
<keyword evidence="7 11" id="KW-0786">Thiamine pyrophosphate</keyword>
<dbReference type="InParanoid" id="K5UJU8"/>
<dbReference type="Gene3D" id="3.40.50.970">
    <property type="match status" value="3"/>
</dbReference>
<dbReference type="GO" id="GO:0030976">
    <property type="term" value="F:thiamine pyrophosphate binding"/>
    <property type="evidence" value="ECO:0007669"/>
    <property type="project" value="InterPro"/>
</dbReference>
<dbReference type="OrthoDB" id="3970464at2759"/>